<gene>
    <name evidence="1" type="ORF">Vafri_16339</name>
</gene>
<comment type="caution">
    <text evidence="1">The sequence shown here is derived from an EMBL/GenBank/DDBJ whole genome shotgun (WGS) entry which is preliminary data.</text>
</comment>
<dbReference type="AlphaFoldDB" id="A0A8J4BJL7"/>
<dbReference type="EMBL" id="BNCO01000049">
    <property type="protein sequence ID" value="GIL62017.1"/>
    <property type="molecule type" value="Genomic_DNA"/>
</dbReference>
<dbReference type="Proteomes" id="UP000747399">
    <property type="component" value="Unassembled WGS sequence"/>
</dbReference>
<accession>A0A8J4BJL7</accession>
<protein>
    <submittedName>
        <fullName evidence="1">Uncharacterized protein</fullName>
    </submittedName>
</protein>
<reference evidence="1" key="1">
    <citation type="journal article" date="2021" name="Proc. Natl. Acad. Sci. U.S.A.">
        <title>Three genomes in the algal genus Volvox reveal the fate of a haploid sex-determining region after a transition to homothallism.</title>
        <authorList>
            <person name="Yamamoto K."/>
            <person name="Hamaji T."/>
            <person name="Kawai-Toyooka H."/>
            <person name="Matsuzaki R."/>
            <person name="Takahashi F."/>
            <person name="Nishimura Y."/>
            <person name="Kawachi M."/>
            <person name="Noguchi H."/>
            <person name="Minakuchi Y."/>
            <person name="Umen J.G."/>
            <person name="Toyoda A."/>
            <person name="Nozaki H."/>
        </authorList>
    </citation>
    <scope>NUCLEOTIDE SEQUENCE</scope>
    <source>
        <strain evidence="1">NIES-3780</strain>
    </source>
</reference>
<keyword evidence="2" id="KW-1185">Reference proteome</keyword>
<evidence type="ECO:0000313" key="1">
    <source>
        <dbReference type="EMBL" id="GIL62017.1"/>
    </source>
</evidence>
<sequence>MLLDRNIMLLIQLLRPQAFFHTRRRFAGVSESLTAARPPNLRSIEGQERNNISEVYDLYRIDDNANEFLMYTFMHRDQAEKMLASFESRGHKQIYFIRLRSPASKP</sequence>
<name>A0A8J4BJL7_9CHLO</name>
<evidence type="ECO:0000313" key="2">
    <source>
        <dbReference type="Proteomes" id="UP000747399"/>
    </source>
</evidence>
<organism evidence="1 2">
    <name type="scientific">Volvox africanus</name>
    <dbReference type="NCBI Taxonomy" id="51714"/>
    <lineage>
        <taxon>Eukaryota</taxon>
        <taxon>Viridiplantae</taxon>
        <taxon>Chlorophyta</taxon>
        <taxon>core chlorophytes</taxon>
        <taxon>Chlorophyceae</taxon>
        <taxon>CS clade</taxon>
        <taxon>Chlamydomonadales</taxon>
        <taxon>Volvocaceae</taxon>
        <taxon>Volvox</taxon>
    </lineage>
</organism>
<proteinExistence type="predicted"/>